<sequence length="220" mass="24686">MIESPSAPECRICQAPSPEFYRDDRTFHKCPQCWYIFTNHLPADEVAEGHYKMQWGDQTEDMFKGQADGVLQILSEMGIPHQRLLDFGSGSGALTRELQSRGFDVTALDPMEHGFLNKQNYAQPFDAVIAVEVIEHLPNPLEEIRNIVNVMVPEGVAVFTTGMTTPFIEQPDAALQFGNWWYKDDPTHIGFFCERTLAVIGGLGPYTMGVVGNQAFTLQK</sequence>
<accession>M1Z0R2</accession>
<dbReference type="InterPro" id="IPR029063">
    <property type="entry name" value="SAM-dependent_MTases_sf"/>
</dbReference>
<dbReference type="HOGENOM" id="CLU_063353_0_0_0"/>
<dbReference type="CDD" id="cd02440">
    <property type="entry name" value="AdoMet_MTases"/>
    <property type="match status" value="1"/>
</dbReference>
<dbReference type="STRING" id="1266370.NITGR_620008"/>
<evidence type="ECO:0000313" key="2">
    <source>
        <dbReference type="Proteomes" id="UP000011704"/>
    </source>
</evidence>
<dbReference type="Pfam" id="PF13489">
    <property type="entry name" value="Methyltransf_23"/>
    <property type="match status" value="1"/>
</dbReference>
<dbReference type="Proteomes" id="UP000011704">
    <property type="component" value="Unassembled WGS sequence"/>
</dbReference>
<protein>
    <submittedName>
        <fullName evidence="1">Uncharacterized protein</fullName>
    </submittedName>
</protein>
<name>M1Z0R2_NITG3</name>
<dbReference type="RefSeq" id="WP_005009844.1">
    <property type="nucleotide sequence ID" value="NZ_HG422173.1"/>
</dbReference>
<dbReference type="AlphaFoldDB" id="M1Z0R2"/>
<organism evidence="1 2">
    <name type="scientific">Nitrospina gracilis (strain 3/211)</name>
    <dbReference type="NCBI Taxonomy" id="1266370"/>
    <lineage>
        <taxon>Bacteria</taxon>
        <taxon>Pseudomonadati</taxon>
        <taxon>Nitrospinota/Tectimicrobiota group</taxon>
        <taxon>Nitrospinota</taxon>
        <taxon>Nitrospinia</taxon>
        <taxon>Nitrospinales</taxon>
        <taxon>Nitrospinaceae</taxon>
        <taxon>Nitrospina</taxon>
    </lineage>
</organism>
<keyword evidence="2" id="KW-1185">Reference proteome</keyword>
<reference evidence="1 2" key="1">
    <citation type="journal article" date="2013" name="Front. Microbiol.">
        <title>The genome of Nitrospina gracilis illuminates the metabolism and evolution of the major marine nitrite oxidizer.</title>
        <authorList>
            <person name="Luecker S."/>
            <person name="Nowka B."/>
            <person name="Rattei T."/>
            <person name="Spieck E."/>
            <person name="and Daims H."/>
        </authorList>
    </citation>
    <scope>NUCLEOTIDE SEQUENCE [LARGE SCALE GENOMIC DNA]</scope>
    <source>
        <strain evidence="1 2">3/211</strain>
    </source>
</reference>
<dbReference type="EMBL" id="CAQJ01000069">
    <property type="protein sequence ID" value="CCQ91311.1"/>
    <property type="molecule type" value="Genomic_DNA"/>
</dbReference>
<comment type="caution">
    <text evidence="1">The sequence shown here is derived from an EMBL/GenBank/DDBJ whole genome shotgun (WGS) entry which is preliminary data.</text>
</comment>
<dbReference type="OrthoDB" id="9791944at2"/>
<proteinExistence type="predicted"/>
<gene>
    <name evidence="1" type="ORF">NITGR_620008</name>
</gene>
<dbReference type="InParanoid" id="M1Z0R2"/>
<evidence type="ECO:0000313" key="1">
    <source>
        <dbReference type="EMBL" id="CCQ91311.1"/>
    </source>
</evidence>
<dbReference type="Gene3D" id="3.40.50.150">
    <property type="entry name" value="Vaccinia Virus protein VP39"/>
    <property type="match status" value="1"/>
</dbReference>
<dbReference type="SUPFAM" id="SSF53335">
    <property type="entry name" value="S-adenosyl-L-methionine-dependent methyltransferases"/>
    <property type="match status" value="1"/>
</dbReference>